<evidence type="ECO:0000313" key="4">
    <source>
        <dbReference type="EMBL" id="HIR69982.1"/>
    </source>
</evidence>
<dbReference type="EMBL" id="DVHM01000031">
    <property type="protein sequence ID" value="HIR69982.1"/>
    <property type="molecule type" value="Genomic_DNA"/>
</dbReference>
<dbReference type="Proteomes" id="UP000823912">
    <property type="component" value="Unassembled WGS sequence"/>
</dbReference>
<evidence type="ECO:0000313" key="5">
    <source>
        <dbReference type="Proteomes" id="UP000823912"/>
    </source>
</evidence>
<dbReference type="AlphaFoldDB" id="A0A9D1E7V2"/>
<dbReference type="PANTHER" id="PTHR36120:SF1">
    <property type="entry name" value="L-FUCOSE ISOMERASE C-TERMINAL DOMAIN-CONTAINING PROTEIN"/>
    <property type="match status" value="1"/>
</dbReference>
<comment type="caution">
    <text evidence="4">The sequence shown here is derived from an EMBL/GenBank/DDBJ whole genome shotgun (WGS) entry which is preliminary data.</text>
</comment>
<dbReference type="PANTHER" id="PTHR36120">
    <property type="entry name" value="FUCOSE ISOMERASE"/>
    <property type="match status" value="1"/>
</dbReference>
<dbReference type="GO" id="GO:0005737">
    <property type="term" value="C:cytoplasm"/>
    <property type="evidence" value="ECO:0007669"/>
    <property type="project" value="InterPro"/>
</dbReference>
<organism evidence="4 5">
    <name type="scientific">Candidatus Pullilachnospira gallistercoris</name>
    <dbReference type="NCBI Taxonomy" id="2840911"/>
    <lineage>
        <taxon>Bacteria</taxon>
        <taxon>Bacillati</taxon>
        <taxon>Bacillota</taxon>
        <taxon>Clostridia</taxon>
        <taxon>Lachnospirales</taxon>
        <taxon>Lachnospiraceae</taxon>
        <taxon>Lachnospiraceae incertae sedis</taxon>
        <taxon>Candidatus Pullilachnospira</taxon>
    </lineage>
</organism>
<dbReference type="SUPFAM" id="SSF53743">
    <property type="entry name" value="FucI/AraA N-terminal and middle domains"/>
    <property type="match status" value="1"/>
</dbReference>
<feature type="domain" description="L-fucose isomerase C-terminal" evidence="3">
    <location>
        <begin position="351"/>
        <end position="476"/>
    </location>
</feature>
<dbReference type="InterPro" id="IPR009015">
    <property type="entry name" value="Fucose_isomerase_N/cen_sf"/>
</dbReference>
<dbReference type="GO" id="GO:0006004">
    <property type="term" value="P:fucose metabolic process"/>
    <property type="evidence" value="ECO:0007669"/>
    <property type="project" value="InterPro"/>
</dbReference>
<dbReference type="InterPro" id="IPR015888">
    <property type="entry name" value="Fuc_isomerase_C"/>
</dbReference>
<reference evidence="4" key="2">
    <citation type="journal article" date="2021" name="PeerJ">
        <title>Extensive microbial diversity within the chicken gut microbiome revealed by metagenomics and culture.</title>
        <authorList>
            <person name="Gilroy R."/>
            <person name="Ravi A."/>
            <person name="Getino M."/>
            <person name="Pursley I."/>
            <person name="Horton D.L."/>
            <person name="Alikhan N.F."/>
            <person name="Baker D."/>
            <person name="Gharbi K."/>
            <person name="Hall N."/>
            <person name="Watson M."/>
            <person name="Adriaenssens E.M."/>
            <person name="Foster-Nyarko E."/>
            <person name="Jarju S."/>
            <person name="Secka A."/>
            <person name="Antonio M."/>
            <person name="Oren A."/>
            <person name="Chaudhuri R.R."/>
            <person name="La Ragione R."/>
            <person name="Hildebrand F."/>
            <person name="Pallen M.J."/>
        </authorList>
    </citation>
    <scope>NUCLEOTIDE SEQUENCE</scope>
    <source>
        <strain evidence="4">ChiSjej5B23-6657</strain>
    </source>
</reference>
<evidence type="ECO:0000256" key="1">
    <source>
        <dbReference type="ARBA" id="ARBA00023235"/>
    </source>
</evidence>
<keyword evidence="2" id="KW-0119">Carbohydrate metabolism</keyword>
<protein>
    <submittedName>
        <fullName evidence="4">L-fucose/L-arabinose isomerase family protein</fullName>
    </submittedName>
</protein>
<gene>
    <name evidence="4" type="ORF">IAA55_01730</name>
</gene>
<evidence type="ECO:0000259" key="3">
    <source>
        <dbReference type="Pfam" id="PF02952"/>
    </source>
</evidence>
<dbReference type="Pfam" id="PF02952">
    <property type="entry name" value="Fucose_iso_C"/>
    <property type="match status" value="1"/>
</dbReference>
<sequence length="494" mass="54792">MINIPEAKIGVVAVSRDCFPESLSVSRRAALMKAVKEKYPELDVYECPVCIVESEIHMVQALEDVKKAGCNSLVVYLGNFGPEISETLLAKHFDGPKMFIAAAEEDYDSLTDNRGDAFCGMLNASYNLKLRNVKAYIPEYPVGTAEECADMIAEFAPIARAIVALSDLKIISFGPRPLNFLACNAPIHQLYQLGVEIEENSELDLFEAFNNHAGDARIPEVVADMEKELGAGNKKPEVLEKLAQYELTLKDWVEDHKGYRKYVAIAGKCWPAFQTQFGFVPCYVNSRLTGQGIPVSCEVDIYGALSEFIGTVVSQDAVTLLDINNTVPPVLYNDEIKGKYDYTQKDTFMGFHCGNTCSRKLAFCEMKYQKIMARSLPIEVTNGTLEGDIAPGPITFYRLQSTSDAKLRAYIAEGEVLPVATRSFGSIGVFAIKEMGRFYRHVLIEKNFPHHGAVAFGNYGKALYEVFKYIGVPVEEIGYNQPAGVRYPTENPFA</sequence>
<dbReference type="GO" id="GO:0008736">
    <property type="term" value="F:L-fucose isomerase activity"/>
    <property type="evidence" value="ECO:0007669"/>
    <property type="project" value="InterPro"/>
</dbReference>
<accession>A0A9D1E7V2</accession>
<evidence type="ECO:0000256" key="2">
    <source>
        <dbReference type="ARBA" id="ARBA00023277"/>
    </source>
</evidence>
<proteinExistence type="predicted"/>
<name>A0A9D1E7V2_9FIRM</name>
<keyword evidence="1 4" id="KW-0413">Isomerase</keyword>
<reference evidence="4" key="1">
    <citation type="submission" date="2020-10" db="EMBL/GenBank/DDBJ databases">
        <authorList>
            <person name="Gilroy R."/>
        </authorList>
    </citation>
    <scope>NUCLEOTIDE SEQUENCE</scope>
    <source>
        <strain evidence="4">ChiSjej5B23-6657</strain>
    </source>
</reference>